<evidence type="ECO:0000313" key="3">
    <source>
        <dbReference type="Proteomes" id="UP001295423"/>
    </source>
</evidence>
<evidence type="ECO:0000313" key="2">
    <source>
        <dbReference type="EMBL" id="CAJ1968453.1"/>
    </source>
</evidence>
<feature type="region of interest" description="Disordered" evidence="1">
    <location>
        <begin position="109"/>
        <end position="148"/>
    </location>
</feature>
<keyword evidence="3" id="KW-1185">Reference proteome</keyword>
<feature type="compositionally biased region" description="Polar residues" evidence="1">
    <location>
        <begin position="118"/>
        <end position="128"/>
    </location>
</feature>
<sequence>MDFLLCMEDPMEILEGTLHIDIHAKHVQDVDDGLSVIGYLDDWNKNKAQLQTAPQTIETITHERNSLNWDLQSVCDELEAMKAAQEAAAAMSELATNVRPIPMLTVDVPTGPPGQKRVSATTLLSPSSRPIAPPATATGVRPTRLPEY</sequence>
<reference evidence="2" key="1">
    <citation type="submission" date="2023-08" db="EMBL/GenBank/DDBJ databases">
        <authorList>
            <person name="Audoor S."/>
            <person name="Bilcke G."/>
        </authorList>
    </citation>
    <scope>NUCLEOTIDE SEQUENCE</scope>
</reference>
<dbReference type="EMBL" id="CAKOGP040002383">
    <property type="protein sequence ID" value="CAJ1968453.1"/>
    <property type="molecule type" value="Genomic_DNA"/>
</dbReference>
<dbReference type="Proteomes" id="UP001295423">
    <property type="component" value="Unassembled WGS sequence"/>
</dbReference>
<name>A0AAD2GB60_9STRA</name>
<comment type="caution">
    <text evidence="2">The sequence shown here is derived from an EMBL/GenBank/DDBJ whole genome shotgun (WGS) entry which is preliminary data.</text>
</comment>
<gene>
    <name evidence="2" type="ORF">CYCCA115_LOCUS23246</name>
</gene>
<protein>
    <submittedName>
        <fullName evidence="2">Uncharacterized protein</fullName>
    </submittedName>
</protein>
<evidence type="ECO:0000256" key="1">
    <source>
        <dbReference type="SAM" id="MobiDB-lite"/>
    </source>
</evidence>
<dbReference type="AlphaFoldDB" id="A0AAD2GB60"/>
<accession>A0AAD2GB60</accession>
<organism evidence="2 3">
    <name type="scientific">Cylindrotheca closterium</name>
    <dbReference type="NCBI Taxonomy" id="2856"/>
    <lineage>
        <taxon>Eukaryota</taxon>
        <taxon>Sar</taxon>
        <taxon>Stramenopiles</taxon>
        <taxon>Ochrophyta</taxon>
        <taxon>Bacillariophyta</taxon>
        <taxon>Bacillariophyceae</taxon>
        <taxon>Bacillariophycidae</taxon>
        <taxon>Bacillariales</taxon>
        <taxon>Bacillariaceae</taxon>
        <taxon>Cylindrotheca</taxon>
    </lineage>
</organism>
<proteinExistence type="predicted"/>